<feature type="coiled-coil region" evidence="14">
    <location>
        <begin position="520"/>
        <end position="584"/>
    </location>
</feature>
<evidence type="ECO:0000256" key="8">
    <source>
        <dbReference type="ARBA" id="ARBA00023054"/>
    </source>
</evidence>
<dbReference type="InterPro" id="IPR036961">
    <property type="entry name" value="Kinesin_motor_dom_sf"/>
</dbReference>
<dbReference type="PANTHER" id="PTHR47970">
    <property type="entry name" value="KINESIN-LIKE PROTEIN KIF11"/>
    <property type="match status" value="1"/>
</dbReference>
<gene>
    <name evidence="16" type="ORF">Bca52824_062659</name>
</gene>
<organism evidence="16 17">
    <name type="scientific">Brassica carinata</name>
    <name type="common">Ethiopian mustard</name>
    <name type="synonym">Abyssinian cabbage</name>
    <dbReference type="NCBI Taxonomy" id="52824"/>
    <lineage>
        <taxon>Eukaryota</taxon>
        <taxon>Viridiplantae</taxon>
        <taxon>Streptophyta</taxon>
        <taxon>Embryophyta</taxon>
        <taxon>Tracheophyta</taxon>
        <taxon>Spermatophyta</taxon>
        <taxon>Magnoliopsida</taxon>
        <taxon>eudicotyledons</taxon>
        <taxon>Gunneridae</taxon>
        <taxon>Pentapetalae</taxon>
        <taxon>rosids</taxon>
        <taxon>malvids</taxon>
        <taxon>Brassicales</taxon>
        <taxon>Brassicaceae</taxon>
        <taxon>Brassiceae</taxon>
        <taxon>Brassica</taxon>
    </lineage>
</organism>
<evidence type="ECO:0000256" key="10">
    <source>
        <dbReference type="ARBA" id="ARBA00023212"/>
    </source>
</evidence>
<dbReference type="InterPro" id="IPR019821">
    <property type="entry name" value="Kinesin_motor_CS"/>
</dbReference>
<dbReference type="InterPro" id="IPR001752">
    <property type="entry name" value="Kinesin_motor_dom"/>
</dbReference>
<keyword evidence="10" id="KW-0206">Cytoskeleton</keyword>
<dbReference type="Proteomes" id="UP000886595">
    <property type="component" value="Unassembled WGS sequence"/>
</dbReference>
<dbReference type="Pfam" id="PF00225">
    <property type="entry name" value="Kinesin"/>
    <property type="match status" value="1"/>
</dbReference>
<accession>A0A8X7QID6</accession>
<dbReference type="GO" id="GO:0090307">
    <property type="term" value="P:mitotic spindle assembly"/>
    <property type="evidence" value="ECO:0007669"/>
    <property type="project" value="TreeGrafter"/>
</dbReference>
<comment type="similarity">
    <text evidence="2">Belongs to the TRAFAC class myosin-kinesin ATPase superfamily. Kinesin family. Ungrouped subfamily.</text>
</comment>
<evidence type="ECO:0000256" key="6">
    <source>
        <dbReference type="ARBA" id="ARBA00022741"/>
    </source>
</evidence>
<feature type="binding site" evidence="12">
    <location>
        <begin position="250"/>
        <end position="257"/>
    </location>
    <ligand>
        <name>ATP</name>
        <dbReference type="ChEBI" id="CHEBI:30616"/>
    </ligand>
</feature>
<sequence length="599" mass="67030">MRLHKMLETETQQKEKLEEEIATLHTQLLQLSLTADETRQNLERHGSQKTSGGALDSFMSQLKLPQLQDPGNAEKPPVAKLFEQVVCPEKLISEKRKEFSGESNRGKTEEKKLLCSFTREGNVNEFRNWFCESQKRRCFGKQPAALGAGSGSKAGNGGDAGVPGRVRVAVRLRPRNGEEMIADADFADCVELQPEVKRLKLRKNNWDTDTFEFDEVLTEYASQKRVYEVVAKPVVEGVLDGYNGTIMAYGQTGTGKTYTLGQLGEEDVADRGIMVRAMEDILAQVSLETDSISVSYLQLYMETVQDLLDPANDNIAIVEDPKSGDVSVPGATLVEIRDQHSFLELLQLGEAHRFAANTKLNTESSRSHAILMVHVRRSLKTRDGESNGNSHMTKSLKPPLVRKGKLVVVDLAGSERISKSGSEGHTLEEAKSINLSLSALGKCINALAENSSHVPFRDSKLTRLLRDSFGGTARTSLVITIGPSPRHRGETTSTIMFGQRAMRVENMVKLKEEFDYKSLSKRLEVQLDSLIEENERQQKAFVDEIERITVEAHNQISEAEKRYANALEEEKLRYQNDYVESIKKLEENWSKNQKKLAAE</sequence>
<dbReference type="GO" id="GO:0005524">
    <property type="term" value="F:ATP binding"/>
    <property type="evidence" value="ECO:0007669"/>
    <property type="project" value="UniProtKB-UniRule"/>
</dbReference>
<evidence type="ECO:0000256" key="2">
    <source>
        <dbReference type="ARBA" id="ARBA00010103"/>
    </source>
</evidence>
<dbReference type="GO" id="GO:0008017">
    <property type="term" value="F:microtubule binding"/>
    <property type="evidence" value="ECO:0007669"/>
    <property type="project" value="InterPro"/>
</dbReference>
<evidence type="ECO:0000256" key="1">
    <source>
        <dbReference type="ARBA" id="ARBA00004245"/>
    </source>
</evidence>
<keyword evidence="7 12" id="KW-0067">ATP-binding</keyword>
<evidence type="ECO:0000256" key="5">
    <source>
        <dbReference type="ARBA" id="ARBA00022737"/>
    </source>
</evidence>
<evidence type="ECO:0000313" key="16">
    <source>
        <dbReference type="EMBL" id="KAG2268104.1"/>
    </source>
</evidence>
<dbReference type="PANTHER" id="PTHR47970:SF30">
    <property type="entry name" value="KINESIN-LIKE PROTEIN"/>
    <property type="match status" value="1"/>
</dbReference>
<dbReference type="PROSITE" id="PS00411">
    <property type="entry name" value="KINESIN_MOTOR_1"/>
    <property type="match status" value="1"/>
</dbReference>
<protein>
    <recommendedName>
        <fullName evidence="13">Kinesin-like protein</fullName>
    </recommendedName>
</protein>
<keyword evidence="17" id="KW-1185">Reference proteome</keyword>
<dbReference type="AlphaFoldDB" id="A0A8X7QID6"/>
<dbReference type="PRINTS" id="PR00380">
    <property type="entry name" value="KINESINHEAVY"/>
</dbReference>
<evidence type="ECO:0000259" key="15">
    <source>
        <dbReference type="PROSITE" id="PS50067"/>
    </source>
</evidence>
<evidence type="ECO:0000256" key="11">
    <source>
        <dbReference type="ARBA" id="ARBA00063975"/>
    </source>
</evidence>
<dbReference type="EMBL" id="JAAMPC010000013">
    <property type="protein sequence ID" value="KAG2268104.1"/>
    <property type="molecule type" value="Genomic_DNA"/>
</dbReference>
<dbReference type="GO" id="GO:0072686">
    <property type="term" value="C:mitotic spindle"/>
    <property type="evidence" value="ECO:0007669"/>
    <property type="project" value="TreeGrafter"/>
</dbReference>
<dbReference type="InterPro" id="IPR027417">
    <property type="entry name" value="P-loop_NTPase"/>
</dbReference>
<evidence type="ECO:0000256" key="13">
    <source>
        <dbReference type="RuleBase" id="RU000394"/>
    </source>
</evidence>
<dbReference type="SMART" id="SM00129">
    <property type="entry name" value="KISc"/>
    <property type="match status" value="1"/>
</dbReference>
<evidence type="ECO:0000256" key="7">
    <source>
        <dbReference type="ARBA" id="ARBA00022840"/>
    </source>
</evidence>
<feature type="coiled-coil region" evidence="14">
    <location>
        <begin position="7"/>
        <end position="34"/>
    </location>
</feature>
<comment type="caution">
    <text evidence="16">The sequence shown here is derived from an EMBL/GenBank/DDBJ whole genome shotgun (WGS) entry which is preliminary data.</text>
</comment>
<feature type="domain" description="Kinesin motor" evidence="15">
    <location>
        <begin position="165"/>
        <end position="504"/>
    </location>
</feature>
<evidence type="ECO:0000256" key="9">
    <source>
        <dbReference type="ARBA" id="ARBA00023175"/>
    </source>
</evidence>
<proteinExistence type="inferred from homology"/>
<evidence type="ECO:0000256" key="14">
    <source>
        <dbReference type="SAM" id="Coils"/>
    </source>
</evidence>
<dbReference type="GO" id="GO:0051231">
    <property type="term" value="P:spindle elongation"/>
    <property type="evidence" value="ECO:0007669"/>
    <property type="project" value="TreeGrafter"/>
</dbReference>
<dbReference type="CDD" id="cd00106">
    <property type="entry name" value="KISc"/>
    <property type="match status" value="1"/>
</dbReference>
<evidence type="ECO:0000256" key="4">
    <source>
        <dbReference type="ARBA" id="ARBA00022701"/>
    </source>
</evidence>
<dbReference type="PROSITE" id="PS50067">
    <property type="entry name" value="KINESIN_MOTOR_2"/>
    <property type="match status" value="1"/>
</dbReference>
<keyword evidence="8 14" id="KW-0175">Coiled coil</keyword>
<keyword evidence="5" id="KW-0677">Repeat</keyword>
<comment type="subunit">
    <text evidence="11">Interacts (via C-terminus) with NEK5.</text>
</comment>
<evidence type="ECO:0000256" key="12">
    <source>
        <dbReference type="PROSITE-ProRule" id="PRU00283"/>
    </source>
</evidence>
<keyword evidence="3" id="KW-0963">Cytoplasm</keyword>
<comment type="subcellular location">
    <subcellularLocation>
        <location evidence="1">Cytoplasm</location>
        <location evidence="1">Cytoskeleton</location>
    </subcellularLocation>
</comment>
<dbReference type="Gene3D" id="3.40.850.10">
    <property type="entry name" value="Kinesin motor domain"/>
    <property type="match status" value="1"/>
</dbReference>
<dbReference type="InterPro" id="IPR047149">
    <property type="entry name" value="KIF11-like"/>
</dbReference>
<dbReference type="SUPFAM" id="SSF52540">
    <property type="entry name" value="P-loop containing nucleoside triphosphate hydrolases"/>
    <property type="match status" value="1"/>
</dbReference>
<evidence type="ECO:0000256" key="3">
    <source>
        <dbReference type="ARBA" id="ARBA00022490"/>
    </source>
</evidence>
<dbReference type="GO" id="GO:0005876">
    <property type="term" value="C:spindle microtubule"/>
    <property type="evidence" value="ECO:0007669"/>
    <property type="project" value="TreeGrafter"/>
</dbReference>
<dbReference type="GO" id="GO:0008574">
    <property type="term" value="F:plus-end-directed microtubule motor activity"/>
    <property type="evidence" value="ECO:0007669"/>
    <property type="project" value="TreeGrafter"/>
</dbReference>
<evidence type="ECO:0000313" key="17">
    <source>
        <dbReference type="Proteomes" id="UP000886595"/>
    </source>
</evidence>
<dbReference type="GO" id="GO:0007018">
    <property type="term" value="P:microtubule-based movement"/>
    <property type="evidence" value="ECO:0007669"/>
    <property type="project" value="InterPro"/>
</dbReference>
<name>A0A8X7QID6_BRACI</name>
<keyword evidence="6 12" id="KW-0547">Nucleotide-binding</keyword>
<reference evidence="16 17" key="1">
    <citation type="submission" date="2020-02" db="EMBL/GenBank/DDBJ databases">
        <authorList>
            <person name="Ma Q."/>
            <person name="Huang Y."/>
            <person name="Song X."/>
            <person name="Pei D."/>
        </authorList>
    </citation>
    <scope>NUCLEOTIDE SEQUENCE [LARGE SCALE GENOMIC DNA]</scope>
    <source>
        <strain evidence="16">Sxm20200214</strain>
        <tissue evidence="16">Leaf</tissue>
    </source>
</reference>
<keyword evidence="9 12" id="KW-0505">Motor protein</keyword>
<dbReference type="OrthoDB" id="1090635at2759"/>
<keyword evidence="4 13" id="KW-0493">Microtubule</keyword>
<dbReference type="FunFam" id="3.40.850.10:FF:000036">
    <property type="entry name" value="Kinesin-like protein"/>
    <property type="match status" value="1"/>
</dbReference>